<dbReference type="SMART" id="SM01021">
    <property type="entry name" value="Bac_rhodopsin"/>
    <property type="match status" value="1"/>
</dbReference>
<keyword evidence="8" id="KW-0157">Chromophore</keyword>
<dbReference type="Pfam" id="PF01036">
    <property type="entry name" value="Bac_rhodopsin"/>
    <property type="match status" value="1"/>
</dbReference>
<dbReference type="EMBL" id="FMCV01000001">
    <property type="protein sequence ID" value="SCE66913.1"/>
    <property type="molecule type" value="Genomic_DNA"/>
</dbReference>
<dbReference type="InterPro" id="IPR001425">
    <property type="entry name" value="Arc/bac/fun_rhodopsins"/>
</dbReference>
<comment type="subcellular location">
    <subcellularLocation>
        <location evidence="1">Membrane</location>
        <topology evidence="1">Multi-pass membrane protein</topology>
    </subcellularLocation>
</comment>
<proteinExistence type="inferred from homology"/>
<protein>
    <submittedName>
        <fullName evidence="13">Bacteriorhodopsin</fullName>
    </submittedName>
</protein>
<sequence>MNFENTLSYNVDQFTLISHVLSLGFAVMAAGLVYFLATRRSVAPRYQLSSVLSAVVMVSAFFELLLLYQRWVGAFEWDGTAFVQSGALFSNGYRYVNWSIDVPVLLIQLLVVLGVTGRRFHLTWVAFVAGGLAMIYTGYAGQFHEVQRSAPFWVWGLVSTVFFVFLLVLVARTIFGSLDRLPPTARPLARGVWWLVLVSWLLYPGAYLMPALWDSADGVVARQITYTVADITSKVVYGVLLGIIARRISATEGYSPAVADEVALPRGGMTGGGGAAGSGGRDGERGGAGHGR</sequence>
<feature type="transmembrane region" description="Helical" evidence="12">
    <location>
        <begin position="16"/>
        <end position="36"/>
    </location>
</feature>
<keyword evidence="5 12" id="KW-0812">Transmembrane</keyword>
<feature type="transmembrane region" description="Helical" evidence="12">
    <location>
        <begin position="95"/>
        <end position="115"/>
    </location>
</feature>
<evidence type="ECO:0000313" key="13">
    <source>
        <dbReference type="EMBL" id="SCE66913.1"/>
    </source>
</evidence>
<dbReference type="RefSeq" id="WP_091041038.1">
    <property type="nucleotide sequence ID" value="NZ_FMCV01000001.1"/>
</dbReference>
<evidence type="ECO:0000256" key="7">
    <source>
        <dbReference type="ARBA" id="ARBA00022989"/>
    </source>
</evidence>
<dbReference type="GO" id="GO:0009881">
    <property type="term" value="F:photoreceptor activity"/>
    <property type="evidence" value="ECO:0007669"/>
    <property type="project" value="UniProtKB-KW"/>
</dbReference>
<evidence type="ECO:0000256" key="9">
    <source>
        <dbReference type="ARBA" id="ARBA00023136"/>
    </source>
</evidence>
<evidence type="ECO:0000256" key="5">
    <source>
        <dbReference type="ARBA" id="ARBA00022692"/>
    </source>
</evidence>
<evidence type="ECO:0000256" key="8">
    <source>
        <dbReference type="ARBA" id="ARBA00022991"/>
    </source>
</evidence>
<feature type="region of interest" description="Disordered" evidence="11">
    <location>
        <begin position="270"/>
        <end position="292"/>
    </location>
</feature>
<evidence type="ECO:0000256" key="3">
    <source>
        <dbReference type="ARBA" id="ARBA00022543"/>
    </source>
</evidence>
<gene>
    <name evidence="13" type="ORF">GA0070215_101254</name>
</gene>
<dbReference type="GO" id="GO:0007602">
    <property type="term" value="P:phototransduction"/>
    <property type="evidence" value="ECO:0007669"/>
    <property type="project" value="UniProtKB-KW"/>
</dbReference>
<dbReference type="PANTHER" id="PTHR28286">
    <property type="match status" value="1"/>
</dbReference>
<evidence type="ECO:0000256" key="4">
    <source>
        <dbReference type="ARBA" id="ARBA00022606"/>
    </source>
</evidence>
<keyword evidence="4" id="KW-0716">Sensory transduction</keyword>
<feature type="compositionally biased region" description="Gly residues" evidence="11">
    <location>
        <begin position="270"/>
        <end position="280"/>
    </location>
</feature>
<evidence type="ECO:0000256" key="11">
    <source>
        <dbReference type="SAM" id="MobiDB-lite"/>
    </source>
</evidence>
<evidence type="ECO:0000256" key="1">
    <source>
        <dbReference type="ARBA" id="ARBA00004141"/>
    </source>
</evidence>
<keyword evidence="10" id="KW-0675">Receptor</keyword>
<dbReference type="SUPFAM" id="SSF81321">
    <property type="entry name" value="Family A G protein-coupled receptor-like"/>
    <property type="match status" value="1"/>
</dbReference>
<feature type="transmembrane region" description="Helical" evidence="12">
    <location>
        <begin position="122"/>
        <end position="140"/>
    </location>
</feature>
<organism evidence="13 14">
    <name type="scientific">Micromonospora marina</name>
    <dbReference type="NCBI Taxonomy" id="307120"/>
    <lineage>
        <taxon>Bacteria</taxon>
        <taxon>Bacillati</taxon>
        <taxon>Actinomycetota</taxon>
        <taxon>Actinomycetes</taxon>
        <taxon>Micromonosporales</taxon>
        <taxon>Micromonosporaceae</taxon>
        <taxon>Micromonospora</taxon>
    </lineage>
</organism>
<keyword evidence="6" id="KW-0681">Retinal protein</keyword>
<dbReference type="Gene3D" id="1.20.1070.10">
    <property type="entry name" value="Rhodopsin 7-helix transmembrane proteins"/>
    <property type="match status" value="1"/>
</dbReference>
<feature type="transmembrane region" description="Helical" evidence="12">
    <location>
        <begin position="192"/>
        <end position="212"/>
    </location>
</feature>
<feature type="transmembrane region" description="Helical" evidence="12">
    <location>
        <begin position="224"/>
        <end position="245"/>
    </location>
</feature>
<dbReference type="PANTHER" id="PTHR28286:SF2">
    <property type="entry name" value="BACTERIORHODOPSIN _OPSIN, NOPA (EUROFUNG)"/>
    <property type="match status" value="1"/>
</dbReference>
<name>A0A1C4U594_9ACTN</name>
<evidence type="ECO:0000256" key="10">
    <source>
        <dbReference type="ARBA" id="ARBA00023170"/>
    </source>
</evidence>
<evidence type="ECO:0000256" key="2">
    <source>
        <dbReference type="ARBA" id="ARBA00008130"/>
    </source>
</evidence>
<evidence type="ECO:0000313" key="14">
    <source>
        <dbReference type="Proteomes" id="UP000198551"/>
    </source>
</evidence>
<evidence type="ECO:0000256" key="6">
    <source>
        <dbReference type="ARBA" id="ARBA00022925"/>
    </source>
</evidence>
<comment type="similarity">
    <text evidence="2">Belongs to the archaeal/bacterial/fungal opsin family.</text>
</comment>
<accession>A0A1C4U594</accession>
<feature type="transmembrane region" description="Helical" evidence="12">
    <location>
        <begin position="48"/>
        <end position="68"/>
    </location>
</feature>
<keyword evidence="9 12" id="KW-0472">Membrane</keyword>
<keyword evidence="7 12" id="KW-1133">Transmembrane helix</keyword>
<evidence type="ECO:0000256" key="12">
    <source>
        <dbReference type="SAM" id="Phobius"/>
    </source>
</evidence>
<dbReference type="Proteomes" id="UP000198551">
    <property type="component" value="Unassembled WGS sequence"/>
</dbReference>
<feature type="compositionally biased region" description="Basic and acidic residues" evidence="11">
    <location>
        <begin position="281"/>
        <end position="292"/>
    </location>
</feature>
<keyword evidence="3" id="KW-0600">Photoreceptor protein</keyword>
<feature type="transmembrane region" description="Helical" evidence="12">
    <location>
        <begin position="152"/>
        <end position="171"/>
    </location>
</feature>
<dbReference type="GO" id="GO:0016020">
    <property type="term" value="C:membrane"/>
    <property type="evidence" value="ECO:0007669"/>
    <property type="project" value="UniProtKB-SubCell"/>
</dbReference>
<dbReference type="PRINTS" id="PR00251">
    <property type="entry name" value="BACTRLOPSIN"/>
</dbReference>
<reference evidence="14" key="1">
    <citation type="submission" date="2016-06" db="EMBL/GenBank/DDBJ databases">
        <authorList>
            <person name="Varghese N."/>
        </authorList>
    </citation>
    <scope>NUCLEOTIDE SEQUENCE [LARGE SCALE GENOMIC DNA]</scope>
    <source>
        <strain evidence="14">DSM 45555</strain>
    </source>
</reference>
<dbReference type="AlphaFoldDB" id="A0A1C4U594"/>
<keyword evidence="14" id="KW-1185">Reference proteome</keyword>